<evidence type="ECO:0000256" key="7">
    <source>
        <dbReference type="ARBA" id="ARBA00023014"/>
    </source>
</evidence>
<dbReference type="PROSITE" id="PS51379">
    <property type="entry name" value="4FE4S_FER_2"/>
    <property type="match status" value="2"/>
</dbReference>
<keyword evidence="7" id="KW-0411">Iron-sulfur</keyword>
<protein>
    <submittedName>
        <fullName evidence="9">Dimethylsulfoxide reductase, chain B</fullName>
    </submittedName>
</protein>
<dbReference type="CDD" id="cd16371">
    <property type="entry name" value="DMSOR_beta_like"/>
    <property type="match status" value="1"/>
</dbReference>
<evidence type="ECO:0000256" key="2">
    <source>
        <dbReference type="ARBA" id="ARBA00022485"/>
    </source>
</evidence>
<keyword evidence="1" id="KW-0813">Transport</keyword>
<evidence type="ECO:0000256" key="3">
    <source>
        <dbReference type="ARBA" id="ARBA00022723"/>
    </source>
</evidence>
<keyword evidence="4" id="KW-0677">Repeat</keyword>
<dbReference type="Pfam" id="PF13247">
    <property type="entry name" value="Fer4_11"/>
    <property type="match status" value="1"/>
</dbReference>
<dbReference type="GO" id="GO:0046872">
    <property type="term" value="F:metal ion binding"/>
    <property type="evidence" value="ECO:0007669"/>
    <property type="project" value="UniProtKB-KW"/>
</dbReference>
<dbReference type="PANTHER" id="PTHR43177">
    <property type="entry name" value="PROTEIN NRFC"/>
    <property type="match status" value="1"/>
</dbReference>
<evidence type="ECO:0000313" key="9">
    <source>
        <dbReference type="EMBL" id="BCA89265.1"/>
    </source>
</evidence>
<keyword evidence="6" id="KW-0408">Iron</keyword>
<dbReference type="KEGG" id="ahat:ADCFC_18840"/>
<reference evidence="10" key="2">
    <citation type="submission" date="2020-03" db="EMBL/GenBank/DDBJ databases">
        <title>Complete Genome Sequence of Adlercreutzia sp. strain 8CFCBH1 Producing Equol, Isolated from Healthy Japanese Feces.</title>
        <authorList>
            <person name="Ogata Y."/>
            <person name="Sakamoto M."/>
            <person name="Ohkuma M."/>
            <person name="Hattori M."/>
            <person name="Suda W."/>
        </authorList>
    </citation>
    <scope>NUCLEOTIDE SEQUENCE [LARGE SCALE GENOMIC DNA]</scope>
    <source>
        <strain evidence="10">8CFCBH1</strain>
    </source>
</reference>
<dbReference type="PANTHER" id="PTHR43177:SF5">
    <property type="entry name" value="ANAEROBIC DIMETHYL SULFOXIDE REDUCTASE CHAIN B-RELATED"/>
    <property type="match status" value="1"/>
</dbReference>
<evidence type="ECO:0000256" key="5">
    <source>
        <dbReference type="ARBA" id="ARBA00022982"/>
    </source>
</evidence>
<dbReference type="SUPFAM" id="SSF54862">
    <property type="entry name" value="4Fe-4S ferredoxins"/>
    <property type="match status" value="1"/>
</dbReference>
<keyword evidence="3" id="KW-0479">Metal-binding</keyword>
<dbReference type="InterPro" id="IPR017900">
    <property type="entry name" value="4Fe4S_Fe_S_CS"/>
</dbReference>
<dbReference type="AlphaFoldDB" id="A0A6F8SMF6"/>
<dbReference type="Gene3D" id="3.30.70.20">
    <property type="match status" value="2"/>
</dbReference>
<name>A0A6F8SMF6_9ACTN</name>
<sequence length="222" mass="24126">MTRAKMPIVSGAGSSGDPHHQFGFSFDQRRCTGCKTCEMACRDYHDLGTGPAFRTVHEYAGGTWIQNDEGAWEHDVFAFYVSMSCNHCTNPVCLRFCASDAIAKDDFGFVRVDAARCTGCQVCALSCPYHAPRFSEASAHIEKCDGCFDRVAAGLGPICVEACPQRALDFGIYDDIADHPLMVERVATMPDPVITQPNYAIEPCEAALRAADAVALQNLGEI</sequence>
<dbReference type="RefSeq" id="WP_173114026.1">
    <property type="nucleotide sequence ID" value="NZ_AP022829.1"/>
</dbReference>
<dbReference type="Proteomes" id="UP000501727">
    <property type="component" value="Chromosome"/>
</dbReference>
<evidence type="ECO:0000256" key="6">
    <source>
        <dbReference type="ARBA" id="ARBA00023004"/>
    </source>
</evidence>
<evidence type="ECO:0000256" key="4">
    <source>
        <dbReference type="ARBA" id="ARBA00022737"/>
    </source>
</evidence>
<feature type="domain" description="4Fe-4S ferredoxin-type" evidence="8">
    <location>
        <begin position="22"/>
        <end position="50"/>
    </location>
</feature>
<proteinExistence type="predicted"/>
<evidence type="ECO:0000256" key="1">
    <source>
        <dbReference type="ARBA" id="ARBA00022448"/>
    </source>
</evidence>
<feature type="domain" description="4Fe-4S ferredoxin-type" evidence="8">
    <location>
        <begin position="108"/>
        <end position="137"/>
    </location>
</feature>
<keyword evidence="2" id="KW-0004">4Fe-4S</keyword>
<dbReference type="EMBL" id="AP022829">
    <property type="protein sequence ID" value="BCA89265.1"/>
    <property type="molecule type" value="Genomic_DNA"/>
</dbReference>
<reference evidence="10" key="1">
    <citation type="journal article" date="2020" name="Microbiol. Resour. Announc.">
        <title>Complete Genome Sequence of Adlercreutzia sp. Strain 8CFCBH1, a Potent Producer of Equol, Isolated from Healthy Japanese Feces.</title>
        <authorList>
            <person name="Ogata Y."/>
            <person name="Sakamoto M."/>
            <person name="Ohkuma M."/>
            <person name="Hattori M."/>
            <person name="Suda W."/>
        </authorList>
    </citation>
    <scope>NUCLEOTIDE SEQUENCE [LARGE SCALE GENOMIC DNA]</scope>
    <source>
        <strain evidence="10">8CFCBH1</strain>
    </source>
</reference>
<evidence type="ECO:0000313" key="10">
    <source>
        <dbReference type="Proteomes" id="UP000501727"/>
    </source>
</evidence>
<gene>
    <name evidence="9" type="ORF">ADCFC_17620</name>
</gene>
<organism evidence="9 10">
    <name type="scientific">Adlercreutzia hattorii</name>
    <dbReference type="NCBI Taxonomy" id="2707299"/>
    <lineage>
        <taxon>Bacteria</taxon>
        <taxon>Bacillati</taxon>
        <taxon>Actinomycetota</taxon>
        <taxon>Coriobacteriia</taxon>
        <taxon>Eggerthellales</taxon>
        <taxon>Eggerthellaceae</taxon>
        <taxon>Adlercreutzia</taxon>
    </lineage>
</organism>
<evidence type="ECO:0000259" key="8">
    <source>
        <dbReference type="PROSITE" id="PS51379"/>
    </source>
</evidence>
<dbReference type="InterPro" id="IPR017896">
    <property type="entry name" value="4Fe4S_Fe-S-bd"/>
</dbReference>
<dbReference type="InterPro" id="IPR050954">
    <property type="entry name" value="ET_IronSulfur_Cluster-Binding"/>
</dbReference>
<dbReference type="PROSITE" id="PS00198">
    <property type="entry name" value="4FE4S_FER_1"/>
    <property type="match status" value="1"/>
</dbReference>
<dbReference type="GO" id="GO:0051539">
    <property type="term" value="F:4 iron, 4 sulfur cluster binding"/>
    <property type="evidence" value="ECO:0007669"/>
    <property type="project" value="UniProtKB-KW"/>
</dbReference>
<accession>A0A6F8SMF6</accession>
<keyword evidence="5" id="KW-0249">Electron transport</keyword>
<keyword evidence="10" id="KW-1185">Reference proteome</keyword>